<evidence type="ECO:0000256" key="4">
    <source>
        <dbReference type="ARBA" id="ARBA00023125"/>
    </source>
</evidence>
<evidence type="ECO:0000256" key="1">
    <source>
        <dbReference type="ARBA" id="ARBA00004123"/>
    </source>
</evidence>
<feature type="region of interest" description="Disordered" evidence="7">
    <location>
        <begin position="243"/>
        <end position="269"/>
    </location>
</feature>
<evidence type="ECO:0000256" key="5">
    <source>
        <dbReference type="ARBA" id="ARBA00023163"/>
    </source>
</evidence>
<dbReference type="PANTHER" id="PTHR16223">
    <property type="entry name" value="TRANSCRIPTION FACTOR BHLH83-RELATED"/>
    <property type="match status" value="1"/>
</dbReference>
<dbReference type="AlphaFoldDB" id="A0AAD1Z4J8"/>
<dbReference type="GO" id="GO:0000978">
    <property type="term" value="F:RNA polymerase II cis-regulatory region sequence-specific DNA binding"/>
    <property type="evidence" value="ECO:0007669"/>
    <property type="project" value="TreeGrafter"/>
</dbReference>
<dbReference type="InterPro" id="IPR045843">
    <property type="entry name" value="IND-like"/>
</dbReference>
<keyword evidence="4" id="KW-0238">DNA-binding</keyword>
<protein>
    <recommendedName>
        <fullName evidence="8">BHLH domain-containing protein</fullName>
    </recommendedName>
</protein>
<keyword evidence="6" id="KW-0539">Nucleus</keyword>
<accession>A0AAD1Z4J8</accession>
<dbReference type="GO" id="GO:0046983">
    <property type="term" value="F:protein dimerization activity"/>
    <property type="evidence" value="ECO:0007669"/>
    <property type="project" value="InterPro"/>
</dbReference>
<feature type="domain" description="BHLH" evidence="8">
    <location>
        <begin position="261"/>
        <end position="310"/>
    </location>
</feature>
<dbReference type="FunFam" id="4.10.280.10:FF:000032">
    <property type="entry name" value="Transcription factor bHLH123 family"/>
    <property type="match status" value="1"/>
</dbReference>
<organism evidence="9 10">
    <name type="scientific">Fraxinus pennsylvanica</name>
    <dbReference type="NCBI Taxonomy" id="56036"/>
    <lineage>
        <taxon>Eukaryota</taxon>
        <taxon>Viridiplantae</taxon>
        <taxon>Streptophyta</taxon>
        <taxon>Embryophyta</taxon>
        <taxon>Tracheophyta</taxon>
        <taxon>Spermatophyta</taxon>
        <taxon>Magnoliopsida</taxon>
        <taxon>eudicotyledons</taxon>
        <taxon>Gunneridae</taxon>
        <taxon>Pentapetalae</taxon>
        <taxon>asterids</taxon>
        <taxon>lamiids</taxon>
        <taxon>Lamiales</taxon>
        <taxon>Oleaceae</taxon>
        <taxon>Oleeae</taxon>
        <taxon>Fraxinus</taxon>
    </lineage>
</organism>
<evidence type="ECO:0000256" key="2">
    <source>
        <dbReference type="ARBA" id="ARBA00011738"/>
    </source>
</evidence>
<dbReference type="EMBL" id="OU503039">
    <property type="protein sequence ID" value="CAI9760282.1"/>
    <property type="molecule type" value="Genomic_DNA"/>
</dbReference>
<dbReference type="GO" id="GO:0000981">
    <property type="term" value="F:DNA-binding transcription factor activity, RNA polymerase II-specific"/>
    <property type="evidence" value="ECO:0007669"/>
    <property type="project" value="TreeGrafter"/>
</dbReference>
<evidence type="ECO:0000256" key="7">
    <source>
        <dbReference type="SAM" id="MobiDB-lite"/>
    </source>
</evidence>
<dbReference type="InterPro" id="IPR045239">
    <property type="entry name" value="bHLH95_bHLH"/>
</dbReference>
<dbReference type="PROSITE" id="PS50888">
    <property type="entry name" value="BHLH"/>
    <property type="match status" value="1"/>
</dbReference>
<dbReference type="InterPro" id="IPR036638">
    <property type="entry name" value="HLH_DNA-bd_sf"/>
</dbReference>
<keyword evidence="10" id="KW-1185">Reference proteome</keyword>
<gene>
    <name evidence="9" type="ORF">FPE_LOCUS7712</name>
</gene>
<evidence type="ECO:0000313" key="9">
    <source>
        <dbReference type="EMBL" id="CAI9760282.1"/>
    </source>
</evidence>
<name>A0AAD1Z4J8_9LAMI</name>
<dbReference type="Gene3D" id="4.10.280.10">
    <property type="entry name" value="Helix-loop-helix DNA-binding domain"/>
    <property type="match status" value="1"/>
</dbReference>
<dbReference type="GO" id="GO:0005634">
    <property type="term" value="C:nucleus"/>
    <property type="evidence" value="ECO:0007669"/>
    <property type="project" value="UniProtKB-SubCell"/>
</dbReference>
<keyword evidence="5" id="KW-0804">Transcription</keyword>
<keyword evidence="3" id="KW-0805">Transcription regulation</keyword>
<dbReference type="SUPFAM" id="SSF47459">
    <property type="entry name" value="HLH, helix-loop-helix DNA-binding domain"/>
    <property type="match status" value="1"/>
</dbReference>
<sequence>MAEEYFQGEVCGGNWWNSSRNILCSTRCSSNINEIANFGWPNDMIMNLNTRSNDDSGSPSDGSIVLQDVQIPQQSDSEFIANGNISMDPPLQKMGYEISSSTPDNWNQDIYHENGRLSQGNCALILQDNLDSSMNYLQQTWMNCPQIQKDWNSKNWGQDSSIYTLLKSLCDTDSQPHNSSLDNRAMNYQSPYQKYATLLTATAASLNDIRASLLSPTQSQFPLSNINAKPNLLKGVDKEKRGLSSVAKKTSSEAALKRPRIETPSPSPTFKVRKEKLGDRITVLQQLVSPFGKTDTASVLQETIEYIKFLHDQVSVLSTAYWKNGSFVERQQAADKQDLKSWGLCLVPISSTFPAAAETATDFSTPTFG</sequence>
<dbReference type="PANTHER" id="PTHR16223:SF46">
    <property type="entry name" value="TRANSCRIPTION FACTOR BHLH123"/>
    <property type="match status" value="1"/>
</dbReference>
<comment type="subcellular location">
    <subcellularLocation>
        <location evidence="1">Nucleus</location>
    </subcellularLocation>
</comment>
<reference evidence="9" key="1">
    <citation type="submission" date="2023-05" db="EMBL/GenBank/DDBJ databases">
        <authorList>
            <person name="Huff M."/>
        </authorList>
    </citation>
    <scope>NUCLEOTIDE SEQUENCE</scope>
</reference>
<evidence type="ECO:0000313" key="10">
    <source>
        <dbReference type="Proteomes" id="UP000834106"/>
    </source>
</evidence>
<dbReference type="InterPro" id="IPR011598">
    <property type="entry name" value="bHLH_dom"/>
</dbReference>
<evidence type="ECO:0000259" key="8">
    <source>
        <dbReference type="PROSITE" id="PS50888"/>
    </source>
</evidence>
<comment type="subunit">
    <text evidence="2">Homodimer.</text>
</comment>
<evidence type="ECO:0000256" key="6">
    <source>
        <dbReference type="ARBA" id="ARBA00023242"/>
    </source>
</evidence>
<dbReference type="Proteomes" id="UP000834106">
    <property type="component" value="Chromosome 4"/>
</dbReference>
<dbReference type="CDD" id="cd11393">
    <property type="entry name" value="bHLH_AtbHLH_like"/>
    <property type="match status" value="1"/>
</dbReference>
<evidence type="ECO:0000256" key="3">
    <source>
        <dbReference type="ARBA" id="ARBA00023015"/>
    </source>
</evidence>
<proteinExistence type="predicted"/>